<evidence type="ECO:0000256" key="1">
    <source>
        <dbReference type="SAM" id="Phobius"/>
    </source>
</evidence>
<dbReference type="InterPro" id="IPR021414">
    <property type="entry name" value="DUF3054"/>
</dbReference>
<feature type="transmembrane region" description="Helical" evidence="1">
    <location>
        <begin position="12"/>
        <end position="31"/>
    </location>
</feature>
<dbReference type="KEGG" id="mste:MSTE_04693"/>
<dbReference type="Proteomes" id="UP000217954">
    <property type="component" value="Chromosome"/>
</dbReference>
<keyword evidence="1" id="KW-0812">Transmembrane</keyword>
<keyword evidence="1" id="KW-1133">Transmembrane helix</keyword>
<organism evidence="2 3">
    <name type="scientific">[Mycobacterium] stephanolepidis</name>
    <dbReference type="NCBI Taxonomy" id="1520670"/>
    <lineage>
        <taxon>Bacteria</taxon>
        <taxon>Bacillati</taxon>
        <taxon>Actinomycetota</taxon>
        <taxon>Actinomycetes</taxon>
        <taxon>Mycobacteriales</taxon>
        <taxon>Mycobacteriaceae</taxon>
        <taxon>Mycobacteroides</taxon>
    </lineage>
</organism>
<gene>
    <name evidence="2" type="ORF">MSTE_04693</name>
</gene>
<evidence type="ECO:0008006" key="4">
    <source>
        <dbReference type="Google" id="ProtNLM"/>
    </source>
</evidence>
<dbReference type="AlphaFoldDB" id="A0A1Z4F469"/>
<reference evidence="3" key="1">
    <citation type="journal article" date="2017" name="Genome Announc.">
        <title>Complete Genome Sequence of Mycobacterium stephanolepidis.</title>
        <authorList>
            <person name="Fukano H."/>
            <person name="Yoshida M."/>
            <person name="Katayama Y."/>
            <person name="Omatsu T."/>
            <person name="Mizutani T."/>
            <person name="Kurata O."/>
            <person name="Wada S."/>
            <person name="Hoshino Y."/>
        </authorList>
    </citation>
    <scope>NUCLEOTIDE SEQUENCE [LARGE SCALE GENOMIC DNA]</scope>
    <source>
        <strain evidence="3">NJB0901</strain>
    </source>
</reference>
<dbReference type="Pfam" id="PF11255">
    <property type="entry name" value="DUF3054"/>
    <property type="match status" value="1"/>
</dbReference>
<keyword evidence="1" id="KW-0472">Membrane</keyword>
<protein>
    <recommendedName>
        <fullName evidence="4">Transmembrane protein</fullName>
    </recommendedName>
</protein>
<keyword evidence="3" id="KW-1185">Reference proteome</keyword>
<evidence type="ECO:0000313" key="2">
    <source>
        <dbReference type="EMBL" id="BAX99984.1"/>
    </source>
</evidence>
<dbReference type="RefSeq" id="WP_096504701.1">
    <property type="nucleotide sequence ID" value="NZ_AP018165.1"/>
</dbReference>
<reference evidence="2 3" key="2">
    <citation type="journal article" date="2017" name="Int. J. Syst. Evol. Microbiol.">
        <title>Mycobacterium stephanolepidis sp. nov., a rapidly growing species related to Mycobacterium chelonae, isolated from marine teleost fish, Stephanolepis cirrhifer.</title>
        <authorList>
            <person name="Fukano H."/>
            <person name="Wada S."/>
            <person name="Kurata O."/>
            <person name="Katayama K."/>
            <person name="Fujiwara N."/>
            <person name="Hoshino Y."/>
        </authorList>
    </citation>
    <scope>NUCLEOTIDE SEQUENCE [LARGE SCALE GENOMIC DNA]</scope>
    <source>
        <strain evidence="2 3">NJB0901</strain>
    </source>
</reference>
<proteinExistence type="predicted"/>
<feature type="transmembrane region" description="Helical" evidence="1">
    <location>
        <begin position="43"/>
        <end position="63"/>
    </location>
</feature>
<dbReference type="EMBL" id="AP018165">
    <property type="protein sequence ID" value="BAX99984.1"/>
    <property type="molecule type" value="Genomic_DNA"/>
</dbReference>
<name>A0A1Z4F469_9MYCO</name>
<sequence>MPSVQQNSSPQTPVTSVLLSLVLDVIGVLVFCTIGRRSHAEGITLVGVWETAWPFLSGAGVGWLLSRGWSRPTSVAHTGVAVWVCTVLFGMILRRLSNQGVAFSFVIVASLVTALFLLGWRVIATRLSGTARR</sequence>
<accession>A0A1Z4F469</accession>
<feature type="transmembrane region" description="Helical" evidence="1">
    <location>
        <begin position="100"/>
        <end position="123"/>
    </location>
</feature>
<dbReference type="OrthoDB" id="3698172at2"/>
<evidence type="ECO:0000313" key="3">
    <source>
        <dbReference type="Proteomes" id="UP000217954"/>
    </source>
</evidence>
<feature type="transmembrane region" description="Helical" evidence="1">
    <location>
        <begin position="75"/>
        <end position="93"/>
    </location>
</feature>